<dbReference type="InterPro" id="IPR014327">
    <property type="entry name" value="RNA_pol_sigma70_bacteroid"/>
</dbReference>
<dbReference type="InterPro" id="IPR036388">
    <property type="entry name" value="WH-like_DNA-bd_sf"/>
</dbReference>
<evidence type="ECO:0000313" key="7">
    <source>
        <dbReference type="EMBL" id="RHE91447.1"/>
    </source>
</evidence>
<dbReference type="GO" id="GO:0006352">
    <property type="term" value="P:DNA-templated transcription initiation"/>
    <property type="evidence" value="ECO:0007669"/>
    <property type="project" value="InterPro"/>
</dbReference>
<keyword evidence="4" id="KW-0804">Transcription</keyword>
<name>A0A414LA25_9BACE</name>
<dbReference type="InterPro" id="IPR039425">
    <property type="entry name" value="RNA_pol_sigma-70-like"/>
</dbReference>
<dbReference type="SUPFAM" id="SSF88946">
    <property type="entry name" value="Sigma2 domain of RNA polymerase sigma factors"/>
    <property type="match status" value="1"/>
</dbReference>
<evidence type="ECO:0000256" key="4">
    <source>
        <dbReference type="ARBA" id="ARBA00023163"/>
    </source>
</evidence>
<dbReference type="RefSeq" id="WP_118222171.1">
    <property type="nucleotide sequence ID" value="NZ_JADNIJ010000025.1"/>
</dbReference>
<dbReference type="Proteomes" id="UP000285650">
    <property type="component" value="Unassembled WGS sequence"/>
</dbReference>
<dbReference type="InterPro" id="IPR014284">
    <property type="entry name" value="RNA_pol_sigma-70_dom"/>
</dbReference>
<reference evidence="7 8" key="1">
    <citation type="submission" date="2018-08" db="EMBL/GenBank/DDBJ databases">
        <title>A genome reference for cultivated species of the human gut microbiota.</title>
        <authorList>
            <person name="Zou Y."/>
            <person name="Xue W."/>
            <person name="Luo G."/>
        </authorList>
    </citation>
    <scope>NUCLEOTIDE SEQUENCE [LARGE SCALE GENOMIC DNA]</scope>
    <source>
        <strain evidence="7 8">AM27-17</strain>
    </source>
</reference>
<dbReference type="InterPro" id="IPR013249">
    <property type="entry name" value="RNA_pol_sigma70_r4_t2"/>
</dbReference>
<evidence type="ECO:0000256" key="2">
    <source>
        <dbReference type="ARBA" id="ARBA00023015"/>
    </source>
</evidence>
<evidence type="ECO:0000256" key="3">
    <source>
        <dbReference type="ARBA" id="ARBA00023082"/>
    </source>
</evidence>
<dbReference type="Pfam" id="PF08281">
    <property type="entry name" value="Sigma70_r4_2"/>
    <property type="match status" value="1"/>
</dbReference>
<dbReference type="NCBIfam" id="TIGR02937">
    <property type="entry name" value="sigma70-ECF"/>
    <property type="match status" value="1"/>
</dbReference>
<dbReference type="NCBIfam" id="TIGR02985">
    <property type="entry name" value="Sig70_bacteroi1"/>
    <property type="match status" value="1"/>
</dbReference>
<dbReference type="PANTHER" id="PTHR43133">
    <property type="entry name" value="RNA POLYMERASE ECF-TYPE SIGMA FACTO"/>
    <property type="match status" value="1"/>
</dbReference>
<dbReference type="Pfam" id="PF04542">
    <property type="entry name" value="Sigma70_r2"/>
    <property type="match status" value="1"/>
</dbReference>
<protein>
    <submittedName>
        <fullName evidence="7">RNA polymerase sigma-70 factor</fullName>
    </submittedName>
</protein>
<evidence type="ECO:0000259" key="5">
    <source>
        <dbReference type="Pfam" id="PF04542"/>
    </source>
</evidence>
<sequence>MEKNINHKEQDLIYALKEGSHKAFDAIYKIYARRLYAYSLLFTKSHEEAKEVVQDVFIKLWMSRTKIRQEETLRSLLFIIAKNYLINSYRSKINSPVYEEFIMHKETMIVNDTEYQVEYHDFLNKFNKAMEYLPPTQRKIVTLSKIYQFSNKEIVEKLSLSEQTVKNQLSLGLKTLREKLGIAYFFYILFFVN</sequence>
<dbReference type="Gene3D" id="1.10.1740.10">
    <property type="match status" value="1"/>
</dbReference>
<dbReference type="GO" id="GO:0003677">
    <property type="term" value="F:DNA binding"/>
    <property type="evidence" value="ECO:0007669"/>
    <property type="project" value="InterPro"/>
</dbReference>
<dbReference type="AlphaFoldDB" id="A0A414LA25"/>
<dbReference type="Gene3D" id="1.10.10.10">
    <property type="entry name" value="Winged helix-like DNA-binding domain superfamily/Winged helix DNA-binding domain"/>
    <property type="match status" value="1"/>
</dbReference>
<evidence type="ECO:0000313" key="8">
    <source>
        <dbReference type="Proteomes" id="UP000285650"/>
    </source>
</evidence>
<evidence type="ECO:0000259" key="6">
    <source>
        <dbReference type="Pfam" id="PF08281"/>
    </source>
</evidence>
<dbReference type="GO" id="GO:0016987">
    <property type="term" value="F:sigma factor activity"/>
    <property type="evidence" value="ECO:0007669"/>
    <property type="project" value="UniProtKB-KW"/>
</dbReference>
<evidence type="ECO:0000256" key="1">
    <source>
        <dbReference type="ARBA" id="ARBA00010641"/>
    </source>
</evidence>
<dbReference type="InterPro" id="IPR013324">
    <property type="entry name" value="RNA_pol_sigma_r3/r4-like"/>
</dbReference>
<keyword evidence="2" id="KW-0805">Transcription regulation</keyword>
<accession>A0A414LA25</accession>
<gene>
    <name evidence="7" type="ORF">DW712_11625</name>
</gene>
<dbReference type="PANTHER" id="PTHR43133:SF46">
    <property type="entry name" value="RNA POLYMERASE SIGMA-70 FACTOR ECF SUBFAMILY"/>
    <property type="match status" value="1"/>
</dbReference>
<dbReference type="EMBL" id="QSKV01000007">
    <property type="protein sequence ID" value="RHE91447.1"/>
    <property type="molecule type" value="Genomic_DNA"/>
</dbReference>
<feature type="domain" description="RNA polymerase sigma-70 region 2" evidence="5">
    <location>
        <begin position="28"/>
        <end position="92"/>
    </location>
</feature>
<dbReference type="SUPFAM" id="SSF88659">
    <property type="entry name" value="Sigma3 and sigma4 domains of RNA polymerase sigma factors"/>
    <property type="match status" value="1"/>
</dbReference>
<keyword evidence="3" id="KW-0731">Sigma factor</keyword>
<comment type="similarity">
    <text evidence="1">Belongs to the sigma-70 factor family. ECF subfamily.</text>
</comment>
<dbReference type="InterPro" id="IPR007627">
    <property type="entry name" value="RNA_pol_sigma70_r2"/>
</dbReference>
<proteinExistence type="inferred from homology"/>
<feature type="domain" description="RNA polymerase sigma factor 70 region 4 type 2" evidence="6">
    <location>
        <begin position="126"/>
        <end position="176"/>
    </location>
</feature>
<dbReference type="InterPro" id="IPR013325">
    <property type="entry name" value="RNA_pol_sigma_r2"/>
</dbReference>
<organism evidence="7 8">
    <name type="scientific">Bacteroides intestinalis</name>
    <dbReference type="NCBI Taxonomy" id="329854"/>
    <lineage>
        <taxon>Bacteria</taxon>
        <taxon>Pseudomonadati</taxon>
        <taxon>Bacteroidota</taxon>
        <taxon>Bacteroidia</taxon>
        <taxon>Bacteroidales</taxon>
        <taxon>Bacteroidaceae</taxon>
        <taxon>Bacteroides</taxon>
    </lineage>
</organism>
<comment type="caution">
    <text evidence="7">The sequence shown here is derived from an EMBL/GenBank/DDBJ whole genome shotgun (WGS) entry which is preliminary data.</text>
</comment>